<proteinExistence type="predicted"/>
<organism evidence="2 3">
    <name type="scientific">Dactylococcopsis salina (strain PCC 8305)</name>
    <name type="common">Myxobactron salinum</name>
    <dbReference type="NCBI Taxonomy" id="13035"/>
    <lineage>
        <taxon>Bacteria</taxon>
        <taxon>Bacillati</taxon>
        <taxon>Cyanobacteriota</taxon>
        <taxon>Cyanophyceae</taxon>
        <taxon>Nodosilineales</taxon>
        <taxon>Cymatolegaceae</taxon>
        <taxon>Dactylococcopsis</taxon>
    </lineage>
</organism>
<dbReference type="Proteomes" id="UP000010482">
    <property type="component" value="Chromosome"/>
</dbReference>
<dbReference type="InterPro" id="IPR052204">
    <property type="entry name" value="PpiC/parvulin_rotamase"/>
</dbReference>
<dbReference type="PATRIC" id="fig|13035.3.peg.3963"/>
<feature type="domain" description="Rhodanese" evidence="1">
    <location>
        <begin position="22"/>
        <end position="114"/>
    </location>
</feature>
<dbReference type="EMBL" id="CP003944">
    <property type="protein sequence ID" value="AFZ51986.1"/>
    <property type="molecule type" value="Genomic_DNA"/>
</dbReference>
<dbReference type="Pfam" id="PF00581">
    <property type="entry name" value="Rhodanese"/>
    <property type="match status" value="1"/>
</dbReference>
<dbReference type="PROSITE" id="PS50206">
    <property type="entry name" value="RHODANESE_3"/>
    <property type="match status" value="1"/>
</dbReference>
<reference evidence="2" key="1">
    <citation type="submission" date="2012-04" db="EMBL/GenBank/DDBJ databases">
        <title>Finished genome of Dactylococcopsis salina PCC 8305.</title>
        <authorList>
            <consortium name="US DOE Joint Genome Institute"/>
            <person name="Gugger M."/>
            <person name="Coursin T."/>
            <person name="Rippka R."/>
            <person name="Tandeau De Marsac N."/>
            <person name="Huntemann M."/>
            <person name="Wei C.-L."/>
            <person name="Han J."/>
            <person name="Detter J.C."/>
            <person name="Han C."/>
            <person name="Tapia R."/>
            <person name="Daligault H."/>
            <person name="Chen A."/>
            <person name="Krypides N."/>
            <person name="Mavromatis K."/>
            <person name="Markowitz V."/>
            <person name="Szeto E."/>
            <person name="Ivanova N."/>
            <person name="Ovchinnikova G."/>
            <person name="Pagani I."/>
            <person name="Pati A."/>
            <person name="Goodwin L."/>
            <person name="Peters L."/>
            <person name="Pitluck S."/>
            <person name="Woyke T."/>
            <person name="Kerfeld C."/>
        </authorList>
    </citation>
    <scope>NUCLEOTIDE SEQUENCE [LARGE SCALE GENOMIC DNA]</scope>
    <source>
        <strain evidence="2">PCC 8305</strain>
    </source>
</reference>
<keyword evidence="3" id="KW-1185">Reference proteome</keyword>
<dbReference type="HOGENOM" id="CLU_089574_13_3_3"/>
<sequence>MANTPFQQVSVEELANALQTQGKDNLQLVDVREPSELEISAIEGFTNLPLSQHEQWAPQIYQHLDPEKETYVLCHHGIRSAQMCYWLNQQGFKTVKNIQGGIDAYSLTIDSSIPRY</sequence>
<dbReference type="AlphaFoldDB" id="K9YYG0"/>
<dbReference type="OrthoDB" id="9800872at2"/>
<evidence type="ECO:0000313" key="3">
    <source>
        <dbReference type="Proteomes" id="UP000010482"/>
    </source>
</evidence>
<dbReference type="InterPro" id="IPR001763">
    <property type="entry name" value="Rhodanese-like_dom"/>
</dbReference>
<evidence type="ECO:0000259" key="1">
    <source>
        <dbReference type="PROSITE" id="PS50206"/>
    </source>
</evidence>
<dbReference type="PANTHER" id="PTHR43629">
    <property type="entry name" value="PEPTIDYL-PROLYL CIS-TRANS ISOMERASE"/>
    <property type="match status" value="1"/>
</dbReference>
<evidence type="ECO:0000313" key="2">
    <source>
        <dbReference type="EMBL" id="AFZ51986.1"/>
    </source>
</evidence>
<accession>K9YYG0</accession>
<dbReference type="GO" id="GO:0016740">
    <property type="term" value="F:transferase activity"/>
    <property type="evidence" value="ECO:0007669"/>
    <property type="project" value="UniProtKB-KW"/>
</dbReference>
<dbReference type="Gene3D" id="3.40.250.10">
    <property type="entry name" value="Rhodanese-like domain"/>
    <property type="match status" value="1"/>
</dbReference>
<dbReference type="InterPro" id="IPR036873">
    <property type="entry name" value="Rhodanese-like_dom_sf"/>
</dbReference>
<dbReference type="PANTHER" id="PTHR43629:SF2">
    <property type="entry name" value="RHODANESE-LIKE_PPIC DOMAIN-CONTAINING PROTEIN 12, CHLOROPLASTIC"/>
    <property type="match status" value="1"/>
</dbReference>
<name>K9YYG0_DACS8</name>
<dbReference type="SUPFAM" id="SSF52821">
    <property type="entry name" value="Rhodanese/Cell cycle control phosphatase"/>
    <property type="match status" value="1"/>
</dbReference>
<dbReference type="RefSeq" id="WP_015230960.1">
    <property type="nucleotide sequence ID" value="NC_019780.1"/>
</dbReference>
<protein>
    <submittedName>
        <fullName evidence="2">Rhodanese-related sulfurtransferase</fullName>
    </submittedName>
</protein>
<dbReference type="KEGG" id="dsl:Dacsa_3498"/>
<dbReference type="SMART" id="SM00450">
    <property type="entry name" value="RHOD"/>
    <property type="match status" value="1"/>
</dbReference>
<dbReference type="STRING" id="13035.Dacsa_3498"/>
<gene>
    <name evidence="2" type="ORF">Dacsa_3498</name>
</gene>
<dbReference type="eggNOG" id="COG0607">
    <property type="taxonomic scope" value="Bacteria"/>
</dbReference>